<proteinExistence type="predicted"/>
<dbReference type="RefSeq" id="WP_052472643.1">
    <property type="nucleotide sequence ID" value="NZ_CP010817.1"/>
</dbReference>
<dbReference type="Proteomes" id="UP000183496">
    <property type="component" value="Unassembled WGS sequence"/>
</dbReference>
<dbReference type="InterPro" id="IPR001646">
    <property type="entry name" value="5peptide_repeat"/>
</dbReference>
<organism evidence="1 2">
    <name type="scientific">Myroides profundi</name>
    <dbReference type="NCBI Taxonomy" id="480520"/>
    <lineage>
        <taxon>Bacteria</taxon>
        <taxon>Pseudomonadati</taxon>
        <taxon>Bacteroidota</taxon>
        <taxon>Flavobacteriia</taxon>
        <taxon>Flavobacteriales</taxon>
        <taxon>Flavobacteriaceae</taxon>
        <taxon>Myroides</taxon>
    </lineage>
</organism>
<protein>
    <submittedName>
        <fullName evidence="1">Pentapeptide repeat-containing protein</fullName>
    </submittedName>
</protein>
<keyword evidence="2" id="KW-1185">Reference proteome</keyword>
<evidence type="ECO:0000313" key="2">
    <source>
        <dbReference type="Proteomes" id="UP000183496"/>
    </source>
</evidence>
<sequence>MLVNFTKAKFDRCMLDKSIIKKCNFQEAKLVFNADDAVFEDCSFVGAKIGIGTYGHEYGGRRTKFYNCDFTDAQFARVEFRASKFYNCNFTNTTFIKCDFRGVKMEGCILPKLSQFTDMDIPDYITE</sequence>
<reference evidence="1 2" key="1">
    <citation type="submission" date="2016-10" db="EMBL/GenBank/DDBJ databases">
        <authorList>
            <person name="Varghese N."/>
            <person name="Submissions S."/>
        </authorList>
    </citation>
    <scope>NUCLEOTIDE SEQUENCE [LARGE SCALE GENOMIC DNA]</scope>
    <source>
        <strain evidence="2">DSM 19823 / KCTC 23066 / CCTCC M 208030 / D25</strain>
    </source>
</reference>
<accession>A0AAJ4W5N2</accession>
<comment type="caution">
    <text evidence="1">The sequence shown here is derived from an EMBL/GenBank/DDBJ whole genome shotgun (WGS) entry which is preliminary data.</text>
</comment>
<dbReference type="EMBL" id="FOFY01000012">
    <property type="protein sequence ID" value="SER29703.1"/>
    <property type="molecule type" value="Genomic_DNA"/>
</dbReference>
<dbReference type="Gene3D" id="2.160.20.80">
    <property type="entry name" value="E3 ubiquitin-protein ligase SopA"/>
    <property type="match status" value="1"/>
</dbReference>
<dbReference type="AlphaFoldDB" id="A0AAJ4W5N2"/>
<evidence type="ECO:0000313" key="1">
    <source>
        <dbReference type="EMBL" id="SER29703.1"/>
    </source>
</evidence>
<dbReference type="SUPFAM" id="SSF141571">
    <property type="entry name" value="Pentapeptide repeat-like"/>
    <property type="match status" value="1"/>
</dbReference>
<dbReference type="Pfam" id="PF13599">
    <property type="entry name" value="Pentapeptide_4"/>
    <property type="match status" value="1"/>
</dbReference>
<gene>
    <name evidence="1" type="ORF">SAMN04488089_11294</name>
</gene>
<name>A0AAJ4W5N2_MYRPR</name>